<reference evidence="3 4" key="1">
    <citation type="submission" date="2019-02" db="EMBL/GenBank/DDBJ databases">
        <title>Deep-cultivation of Planctomycetes and their phenomic and genomic characterization uncovers novel biology.</title>
        <authorList>
            <person name="Wiegand S."/>
            <person name="Jogler M."/>
            <person name="Boedeker C."/>
            <person name="Pinto D."/>
            <person name="Vollmers J."/>
            <person name="Rivas-Marin E."/>
            <person name="Kohn T."/>
            <person name="Peeters S.H."/>
            <person name="Heuer A."/>
            <person name="Rast P."/>
            <person name="Oberbeckmann S."/>
            <person name="Bunk B."/>
            <person name="Jeske O."/>
            <person name="Meyerdierks A."/>
            <person name="Storesund J.E."/>
            <person name="Kallscheuer N."/>
            <person name="Luecker S."/>
            <person name="Lage O.M."/>
            <person name="Pohl T."/>
            <person name="Merkel B.J."/>
            <person name="Hornburger P."/>
            <person name="Mueller R.-W."/>
            <person name="Bruemmer F."/>
            <person name="Labrenz M."/>
            <person name="Spormann A.M."/>
            <person name="Op Den Camp H."/>
            <person name="Overmann J."/>
            <person name="Amann R."/>
            <person name="Jetten M.S.M."/>
            <person name="Mascher T."/>
            <person name="Medema M.H."/>
            <person name="Devos D.P."/>
            <person name="Kaster A.-K."/>
            <person name="Ovreas L."/>
            <person name="Rohde M."/>
            <person name="Galperin M.Y."/>
            <person name="Jogler C."/>
        </authorList>
    </citation>
    <scope>NUCLEOTIDE SEQUENCE [LARGE SCALE GENOMIC DNA]</scope>
    <source>
        <strain evidence="3 4">Pla52n</strain>
    </source>
</reference>
<keyword evidence="2" id="KW-0472">Membrane</keyword>
<evidence type="ECO:0000256" key="2">
    <source>
        <dbReference type="SAM" id="Phobius"/>
    </source>
</evidence>
<comment type="caution">
    <text evidence="3">The sequence shown here is derived from an EMBL/GenBank/DDBJ whole genome shotgun (WGS) entry which is preliminary data.</text>
</comment>
<evidence type="ECO:0000313" key="3">
    <source>
        <dbReference type="EMBL" id="TWU06113.1"/>
    </source>
</evidence>
<gene>
    <name evidence="3" type="ORF">Pla52n_18330</name>
</gene>
<dbReference type="AlphaFoldDB" id="A0A5C6B1V4"/>
<proteinExistence type="predicted"/>
<keyword evidence="2" id="KW-1133">Transmembrane helix</keyword>
<dbReference type="EMBL" id="SJPN01000002">
    <property type="protein sequence ID" value="TWU06113.1"/>
    <property type="molecule type" value="Genomic_DNA"/>
</dbReference>
<keyword evidence="4" id="KW-1185">Reference proteome</keyword>
<name>A0A5C6B1V4_9BACT</name>
<feature type="region of interest" description="Disordered" evidence="1">
    <location>
        <begin position="50"/>
        <end position="91"/>
    </location>
</feature>
<organism evidence="3 4">
    <name type="scientific">Stieleria varia</name>
    <dbReference type="NCBI Taxonomy" id="2528005"/>
    <lineage>
        <taxon>Bacteria</taxon>
        <taxon>Pseudomonadati</taxon>
        <taxon>Planctomycetota</taxon>
        <taxon>Planctomycetia</taxon>
        <taxon>Pirellulales</taxon>
        <taxon>Pirellulaceae</taxon>
        <taxon>Stieleria</taxon>
    </lineage>
</organism>
<evidence type="ECO:0000313" key="4">
    <source>
        <dbReference type="Proteomes" id="UP000320176"/>
    </source>
</evidence>
<feature type="transmembrane region" description="Helical" evidence="2">
    <location>
        <begin position="20"/>
        <end position="41"/>
    </location>
</feature>
<dbReference type="Proteomes" id="UP000320176">
    <property type="component" value="Unassembled WGS sequence"/>
</dbReference>
<evidence type="ECO:0000256" key="1">
    <source>
        <dbReference type="SAM" id="MobiDB-lite"/>
    </source>
</evidence>
<protein>
    <submittedName>
        <fullName evidence="3">Uncharacterized protein</fullName>
    </submittedName>
</protein>
<keyword evidence="2" id="KW-0812">Transmembrane</keyword>
<accession>A0A5C6B1V4</accession>
<sequence>MTFDVAADGREVVVTLNSKTLVAALVEMAGSGGVIVCMVACRMSHRDPVHPGDIAFGGTRHGSNPRLRNEGETNSTKPYQRESYPFNQKGS</sequence>